<evidence type="ECO:0000313" key="2">
    <source>
        <dbReference type="EMBL" id="MCL6269429.1"/>
    </source>
</evidence>
<evidence type="ECO:0000256" key="1">
    <source>
        <dbReference type="ARBA" id="ARBA00005233"/>
    </source>
</evidence>
<accession>A0ABT0PDI8</accession>
<gene>
    <name evidence="2" type="ORF">M3P05_05655</name>
</gene>
<dbReference type="EMBL" id="JAMFLX010000005">
    <property type="protein sequence ID" value="MCL6269429.1"/>
    <property type="molecule type" value="Genomic_DNA"/>
</dbReference>
<reference evidence="2 3" key="1">
    <citation type="submission" date="2022-05" db="EMBL/GenBank/DDBJ databases">
        <authorList>
            <person name="Park J.-S."/>
        </authorList>
    </citation>
    <scope>NUCLEOTIDE SEQUENCE [LARGE SCALE GENOMIC DNA]</scope>
    <source>
        <strain evidence="2 3">2012CJ34-2</strain>
    </source>
</reference>
<proteinExistence type="inferred from homology"/>
<sequence>MRAEITEYYATHGEFPDSEITYLDKASPVVPYEVSRIKWWDGTPSRLEVWYGGNDASTRNGVILLTPTVNDGNIVWVCSNHNLASFAFASTAVLPANCR</sequence>
<dbReference type="Pfam" id="PF00114">
    <property type="entry name" value="Pilin"/>
    <property type="match status" value="1"/>
</dbReference>
<dbReference type="SUPFAM" id="SSF54523">
    <property type="entry name" value="Pili subunits"/>
    <property type="match status" value="1"/>
</dbReference>
<protein>
    <submittedName>
        <fullName evidence="2">Pilin</fullName>
    </submittedName>
</protein>
<comment type="similarity">
    <text evidence="1">Belongs to the N-Me-Phe pilin family.</text>
</comment>
<dbReference type="InterPro" id="IPR001082">
    <property type="entry name" value="Pilin"/>
</dbReference>
<organism evidence="2 3">
    <name type="scientific">Parendozoicomonas callyspongiae</name>
    <dbReference type="NCBI Taxonomy" id="2942213"/>
    <lineage>
        <taxon>Bacteria</taxon>
        <taxon>Pseudomonadati</taxon>
        <taxon>Pseudomonadota</taxon>
        <taxon>Gammaproteobacteria</taxon>
        <taxon>Oceanospirillales</taxon>
        <taxon>Endozoicomonadaceae</taxon>
        <taxon>Parendozoicomonas</taxon>
    </lineage>
</organism>
<evidence type="ECO:0000313" key="3">
    <source>
        <dbReference type="Proteomes" id="UP001203338"/>
    </source>
</evidence>
<dbReference type="InterPro" id="IPR045584">
    <property type="entry name" value="Pilin-like"/>
</dbReference>
<name>A0ABT0PDI8_9GAMM</name>
<comment type="caution">
    <text evidence="2">The sequence shown here is derived from an EMBL/GenBank/DDBJ whole genome shotgun (WGS) entry which is preliminary data.</text>
</comment>
<dbReference type="Proteomes" id="UP001203338">
    <property type="component" value="Unassembled WGS sequence"/>
</dbReference>
<dbReference type="Gene3D" id="3.30.700.10">
    <property type="entry name" value="Glycoprotein, Type 4 Pilin"/>
    <property type="match status" value="1"/>
</dbReference>
<keyword evidence="3" id="KW-1185">Reference proteome</keyword>